<feature type="transmembrane region" description="Helical" evidence="8">
    <location>
        <begin position="96"/>
        <end position="119"/>
    </location>
</feature>
<dbReference type="InterPro" id="IPR038665">
    <property type="entry name" value="Voltage-dep_anion_channel_sf"/>
</dbReference>
<dbReference type="PANTHER" id="PTHR31686">
    <property type="match status" value="1"/>
</dbReference>
<keyword evidence="7 8" id="KW-0472">Membrane</keyword>
<feature type="transmembrane region" description="Helical" evidence="8">
    <location>
        <begin position="66"/>
        <end position="84"/>
    </location>
</feature>
<keyword evidence="4" id="KW-1003">Cell membrane</keyword>
<feature type="transmembrane region" description="Helical" evidence="8">
    <location>
        <begin position="131"/>
        <end position="151"/>
    </location>
</feature>
<dbReference type="CDD" id="cd09299">
    <property type="entry name" value="TDT"/>
    <property type="match status" value="1"/>
</dbReference>
<sequence>MGTGILAITLTVAPVQLPIVRHLGAVLFAIDVAMFVGFTLLWTIGIARSPRTVTESLHDPARAQTWGAPPMACFTVAVGFLRIASGAIDAAASVEIAQALFVAGVVLSLWSAFLVPYLMFTRHELTPQRAYGSWLLPVVPPIVASVPAALLSPTWPESMRGSMLGLAYALLGLGVALAAIIIVIFYTRLLYHKIPEAAVVPTMWIVVGPLGQSVAGIIALGTVSASVWPELGHGLYVAGVAFGLLVWGFGVYWLLMALAVTVRAARKHLPFSLGWWAFTFPVGTLTSGSYGLYAATHAAVFDVVGLLLLGLLATTWSIVAVRSLRSIAVTMRFAKSPSSRLATA</sequence>
<evidence type="ECO:0000313" key="10">
    <source>
        <dbReference type="Proteomes" id="UP001317532"/>
    </source>
</evidence>
<dbReference type="Gene3D" id="1.50.10.150">
    <property type="entry name" value="Voltage-dependent anion channel"/>
    <property type="match status" value="1"/>
</dbReference>
<dbReference type="KEGG" id="vab:WPS_14420"/>
<dbReference type="Proteomes" id="UP001317532">
    <property type="component" value="Chromosome"/>
</dbReference>
<dbReference type="Pfam" id="PF03595">
    <property type="entry name" value="SLAC1"/>
    <property type="match status" value="1"/>
</dbReference>
<evidence type="ECO:0000256" key="7">
    <source>
        <dbReference type="ARBA" id="ARBA00023136"/>
    </source>
</evidence>
<organism evidence="9 10">
    <name type="scientific">Vulcanimicrobium alpinum</name>
    <dbReference type="NCBI Taxonomy" id="3016050"/>
    <lineage>
        <taxon>Bacteria</taxon>
        <taxon>Bacillati</taxon>
        <taxon>Vulcanimicrobiota</taxon>
        <taxon>Vulcanimicrobiia</taxon>
        <taxon>Vulcanimicrobiales</taxon>
        <taxon>Vulcanimicrobiaceae</taxon>
        <taxon>Vulcanimicrobium</taxon>
    </lineage>
</organism>
<comment type="subcellular location">
    <subcellularLocation>
        <location evidence="1">Cell membrane</location>
        <topology evidence="1">Multi-pass membrane protein</topology>
    </subcellularLocation>
</comment>
<dbReference type="GO" id="GO:0005886">
    <property type="term" value="C:plasma membrane"/>
    <property type="evidence" value="ECO:0007669"/>
    <property type="project" value="UniProtKB-SubCell"/>
</dbReference>
<evidence type="ECO:0000313" key="9">
    <source>
        <dbReference type="EMBL" id="BDE06166.1"/>
    </source>
</evidence>
<evidence type="ECO:0000256" key="1">
    <source>
        <dbReference type="ARBA" id="ARBA00004651"/>
    </source>
</evidence>
<dbReference type="AlphaFoldDB" id="A0AAN1XVH2"/>
<proteinExistence type="inferred from homology"/>
<evidence type="ECO:0000256" key="2">
    <source>
        <dbReference type="ARBA" id="ARBA00008566"/>
    </source>
</evidence>
<dbReference type="GO" id="GO:0000319">
    <property type="term" value="F:sulfite transmembrane transporter activity"/>
    <property type="evidence" value="ECO:0007669"/>
    <property type="project" value="TreeGrafter"/>
</dbReference>
<feature type="transmembrane region" description="Helical" evidence="8">
    <location>
        <begin position="163"/>
        <end position="186"/>
    </location>
</feature>
<evidence type="ECO:0000256" key="6">
    <source>
        <dbReference type="ARBA" id="ARBA00022989"/>
    </source>
</evidence>
<keyword evidence="5 8" id="KW-0812">Transmembrane</keyword>
<dbReference type="EMBL" id="AP025523">
    <property type="protein sequence ID" value="BDE06166.1"/>
    <property type="molecule type" value="Genomic_DNA"/>
</dbReference>
<accession>A0AAN1XVH2</accession>
<feature type="transmembrane region" description="Helical" evidence="8">
    <location>
        <begin position="235"/>
        <end position="261"/>
    </location>
</feature>
<comment type="similarity">
    <text evidence="2">Belongs to the tellurite-resistance/dicarboxylate transporter (TDT) family.</text>
</comment>
<keyword evidence="6 8" id="KW-1133">Transmembrane helix</keyword>
<evidence type="ECO:0000256" key="4">
    <source>
        <dbReference type="ARBA" id="ARBA00022475"/>
    </source>
</evidence>
<evidence type="ECO:0000256" key="5">
    <source>
        <dbReference type="ARBA" id="ARBA00022692"/>
    </source>
</evidence>
<evidence type="ECO:0000256" key="8">
    <source>
        <dbReference type="SAM" id="Phobius"/>
    </source>
</evidence>
<gene>
    <name evidence="9" type="ORF">WPS_14420</name>
</gene>
<name>A0AAN1XVH2_UNVUL</name>
<reference evidence="9 10" key="1">
    <citation type="journal article" date="2022" name="ISME Commun">
        <title>Vulcanimicrobium alpinus gen. nov. sp. nov., the first cultivated representative of the candidate phylum 'Eremiobacterota', is a metabolically versatile aerobic anoxygenic phototroph.</title>
        <authorList>
            <person name="Yabe S."/>
            <person name="Muto K."/>
            <person name="Abe K."/>
            <person name="Yokota A."/>
            <person name="Staudigel H."/>
            <person name="Tebo B.M."/>
        </authorList>
    </citation>
    <scope>NUCLEOTIDE SEQUENCE [LARGE SCALE GENOMIC DNA]</scope>
    <source>
        <strain evidence="9 10">WC8-2</strain>
    </source>
</reference>
<feature type="transmembrane region" description="Helical" evidence="8">
    <location>
        <begin position="24"/>
        <end position="45"/>
    </location>
</feature>
<dbReference type="InterPro" id="IPR051629">
    <property type="entry name" value="Sulfite_efflux_TDT"/>
</dbReference>
<dbReference type="PANTHER" id="PTHR31686:SF1">
    <property type="entry name" value="SULFITE EFFLUX PUMP SSU1"/>
    <property type="match status" value="1"/>
</dbReference>
<feature type="transmembrane region" description="Helical" evidence="8">
    <location>
        <begin position="198"/>
        <end position="223"/>
    </location>
</feature>
<feature type="transmembrane region" description="Helical" evidence="8">
    <location>
        <begin position="273"/>
        <end position="293"/>
    </location>
</feature>
<keyword evidence="3" id="KW-0813">Transport</keyword>
<protein>
    <submittedName>
        <fullName evidence="9">C4-dicarboxylate ABC transporter</fullName>
    </submittedName>
</protein>
<keyword evidence="10" id="KW-1185">Reference proteome</keyword>
<evidence type="ECO:0000256" key="3">
    <source>
        <dbReference type="ARBA" id="ARBA00022448"/>
    </source>
</evidence>
<feature type="transmembrane region" description="Helical" evidence="8">
    <location>
        <begin position="299"/>
        <end position="321"/>
    </location>
</feature>
<dbReference type="InterPro" id="IPR004695">
    <property type="entry name" value="SLAC1/Mae1/Ssu1/TehA"/>
</dbReference>